<dbReference type="PANTHER" id="PTHR43724">
    <property type="entry name" value="PYRUVATE SYNTHASE SUBUNIT PORD"/>
    <property type="match status" value="1"/>
</dbReference>
<dbReference type="Gene3D" id="3.30.70.20">
    <property type="match status" value="2"/>
</dbReference>
<evidence type="ECO:0000256" key="1">
    <source>
        <dbReference type="ARBA" id="ARBA00022485"/>
    </source>
</evidence>
<feature type="domain" description="4Fe-4S ferredoxin-type" evidence="6">
    <location>
        <begin position="218"/>
        <end position="248"/>
    </location>
</feature>
<keyword evidence="8" id="KW-1185">Reference proteome</keyword>
<feature type="domain" description="4Fe-4S ferredoxin-type" evidence="6">
    <location>
        <begin position="48"/>
        <end position="76"/>
    </location>
</feature>
<evidence type="ECO:0000256" key="3">
    <source>
        <dbReference type="ARBA" id="ARBA00022737"/>
    </source>
</evidence>
<name>A0A1D7TP06_9BACT</name>
<dbReference type="Proteomes" id="UP000094609">
    <property type="component" value="Chromosome"/>
</dbReference>
<dbReference type="PROSITE" id="PS00198">
    <property type="entry name" value="4FE4S_FER_1"/>
    <property type="match status" value="2"/>
</dbReference>
<dbReference type="Pfam" id="PF00037">
    <property type="entry name" value="Fer4"/>
    <property type="match status" value="1"/>
</dbReference>
<dbReference type="InterPro" id="IPR017896">
    <property type="entry name" value="4Fe4S_Fe-S-bd"/>
</dbReference>
<sequence length="339" mass="38141">MLDRTRYIDRVGAFALDRLACLRNEYANNACTLCQDSCAHEAFVFKQGKLRLSSLCTQCGACMGACPTKALSLYGFSLQKALEYVKKESSPLFTCKGEMPCLGAFSVDEWCALLLEGKNVTCHLLECAMCEHNRGGAVEQRIRARIDEANDFVGKLHKNERISFSFQKPKASTRRAFFERFIAPAKYVPSLPEAPRFELKKVLKTTLSASLKVEPFSFVHTKEVLQTCDNCKECVQFCPTHALSYNHDQTELLFQMGTCIGCGICEAICKKEAIRQVRKAVDLVDFAYDLAVVLMHHDLQVCLTCKCAFSYKGGEKVCERCYTFENEHAQMFVLASQSH</sequence>
<accession>A0A1D7TP06</accession>
<evidence type="ECO:0000256" key="2">
    <source>
        <dbReference type="ARBA" id="ARBA00022723"/>
    </source>
</evidence>
<dbReference type="Pfam" id="PF13187">
    <property type="entry name" value="Fer4_9"/>
    <property type="match status" value="1"/>
</dbReference>
<evidence type="ECO:0000259" key="6">
    <source>
        <dbReference type="PROSITE" id="PS51379"/>
    </source>
</evidence>
<keyword evidence="1" id="KW-0004">4Fe-4S</keyword>
<reference evidence="8" key="1">
    <citation type="submission" date="2016-08" db="EMBL/GenBank/DDBJ databases">
        <title>Complete genome sequence of the organohalide-respiring Epsilonproteobacterium Sulfurospirillum halorespirans.</title>
        <authorList>
            <person name="Goris T."/>
            <person name="Zimmermann J."/>
            <person name="Schenz B."/>
            <person name="Lemos M."/>
            <person name="Hackermueller J."/>
            <person name="Diekert G."/>
        </authorList>
    </citation>
    <scope>NUCLEOTIDE SEQUENCE [LARGE SCALE GENOMIC DNA]</scope>
    <source>
        <strain>DSM 13726</strain>
        <strain evidence="8">PCE-M2</strain>
    </source>
</reference>
<protein>
    <submittedName>
        <fullName evidence="7">Polyferredoxin-like protein</fullName>
    </submittedName>
</protein>
<dbReference type="GO" id="GO:0051539">
    <property type="term" value="F:4 iron, 4 sulfur cluster binding"/>
    <property type="evidence" value="ECO:0007669"/>
    <property type="project" value="UniProtKB-KW"/>
</dbReference>
<dbReference type="SUPFAM" id="SSF54862">
    <property type="entry name" value="4Fe-4S ferredoxins"/>
    <property type="match status" value="2"/>
</dbReference>
<proteinExistence type="predicted"/>
<evidence type="ECO:0000256" key="5">
    <source>
        <dbReference type="ARBA" id="ARBA00023014"/>
    </source>
</evidence>
<evidence type="ECO:0000313" key="8">
    <source>
        <dbReference type="Proteomes" id="UP000094609"/>
    </source>
</evidence>
<evidence type="ECO:0000256" key="4">
    <source>
        <dbReference type="ARBA" id="ARBA00023004"/>
    </source>
</evidence>
<dbReference type="STRING" id="1193502.SHALO_2973"/>
<keyword evidence="5" id="KW-0411">Iron-sulfur</keyword>
<keyword evidence="4" id="KW-0408">Iron</keyword>
<organism evidence="7 8">
    <name type="scientific">Sulfurospirillum halorespirans DSM 13726</name>
    <dbReference type="NCBI Taxonomy" id="1193502"/>
    <lineage>
        <taxon>Bacteria</taxon>
        <taxon>Pseudomonadati</taxon>
        <taxon>Campylobacterota</taxon>
        <taxon>Epsilonproteobacteria</taxon>
        <taxon>Campylobacterales</taxon>
        <taxon>Sulfurospirillaceae</taxon>
        <taxon>Sulfurospirillum</taxon>
    </lineage>
</organism>
<gene>
    <name evidence="7" type="ORF">SHALO_2973</name>
</gene>
<dbReference type="EMBL" id="CP017111">
    <property type="protein sequence ID" value="AOO66725.1"/>
    <property type="molecule type" value="Genomic_DNA"/>
</dbReference>
<dbReference type="PROSITE" id="PS51379">
    <property type="entry name" value="4FE4S_FER_2"/>
    <property type="match status" value="3"/>
</dbReference>
<feature type="domain" description="4Fe-4S ferredoxin-type" evidence="6">
    <location>
        <begin position="250"/>
        <end position="279"/>
    </location>
</feature>
<keyword evidence="2" id="KW-0479">Metal-binding</keyword>
<dbReference type="PANTHER" id="PTHR43724:SF1">
    <property type="entry name" value="PYRUVATE SYNTHASE SUBUNIT PORD"/>
    <property type="match status" value="1"/>
</dbReference>
<keyword evidence="3" id="KW-0677">Repeat</keyword>
<dbReference type="KEGG" id="shal:SHALO_2973"/>
<evidence type="ECO:0000313" key="7">
    <source>
        <dbReference type="EMBL" id="AOO66725.1"/>
    </source>
</evidence>
<dbReference type="PATRIC" id="fig|1193502.14.peg.3010"/>
<dbReference type="GO" id="GO:0046872">
    <property type="term" value="F:metal ion binding"/>
    <property type="evidence" value="ECO:0007669"/>
    <property type="project" value="UniProtKB-KW"/>
</dbReference>
<dbReference type="RefSeq" id="WP_069479232.1">
    <property type="nucleotide sequence ID" value="NZ_CP017111.1"/>
</dbReference>
<dbReference type="AlphaFoldDB" id="A0A1D7TP06"/>
<dbReference type="InterPro" id="IPR017900">
    <property type="entry name" value="4Fe4S_Fe_S_CS"/>
</dbReference>